<evidence type="ECO:0000313" key="2">
    <source>
        <dbReference type="Proteomes" id="UP000192674"/>
    </source>
</evidence>
<gene>
    <name evidence="1" type="ORF">SAMN05661093_10774</name>
</gene>
<reference evidence="1 2" key="1">
    <citation type="submission" date="2017-04" db="EMBL/GenBank/DDBJ databases">
        <authorList>
            <person name="Afonso C.L."/>
            <person name="Miller P.J."/>
            <person name="Scott M.A."/>
            <person name="Spackman E."/>
            <person name="Goraichik I."/>
            <person name="Dimitrov K.M."/>
            <person name="Suarez D.L."/>
            <person name="Swayne D.E."/>
        </authorList>
    </citation>
    <scope>NUCLEOTIDE SEQUENCE [LARGE SCALE GENOMIC DNA]</scope>
    <source>
        <strain evidence="1 2">DSM 43828</strain>
    </source>
</reference>
<accession>A0A1Y5Y8R7</accession>
<evidence type="ECO:0000313" key="1">
    <source>
        <dbReference type="EMBL" id="SMD27177.1"/>
    </source>
</evidence>
<dbReference type="EMBL" id="FWXV01000021">
    <property type="protein sequence ID" value="SMD27177.1"/>
    <property type="molecule type" value="Genomic_DNA"/>
</dbReference>
<dbReference type="AlphaFoldDB" id="A0A1Y5Y8R7"/>
<organism evidence="1 2">
    <name type="scientific">Kibdelosporangium aridum</name>
    <dbReference type="NCBI Taxonomy" id="2030"/>
    <lineage>
        <taxon>Bacteria</taxon>
        <taxon>Bacillati</taxon>
        <taxon>Actinomycetota</taxon>
        <taxon>Actinomycetes</taxon>
        <taxon>Pseudonocardiales</taxon>
        <taxon>Pseudonocardiaceae</taxon>
        <taxon>Kibdelosporangium</taxon>
    </lineage>
</organism>
<dbReference type="Proteomes" id="UP000192674">
    <property type="component" value="Unassembled WGS sequence"/>
</dbReference>
<protein>
    <submittedName>
        <fullName evidence="1">Uncharacterized protein</fullName>
    </submittedName>
</protein>
<proteinExistence type="predicted"/>
<keyword evidence="2" id="KW-1185">Reference proteome</keyword>
<sequence length="84" mass="9277">MPPFIPTTGTLCGQLDMVLTRTGSPDLVVEIDSAHQSRSMEKLQFAHAAGATATWIRWNYGTARKIPGIHVIDLISQTKRITRT</sequence>
<name>A0A1Y5Y8R7_KIBAR</name>